<protein>
    <submittedName>
        <fullName evidence="1">Uncharacterized protein</fullName>
    </submittedName>
</protein>
<evidence type="ECO:0000313" key="1">
    <source>
        <dbReference type="EMBL" id="CAB4146868.1"/>
    </source>
</evidence>
<name>A0A6J5MJX7_9CAUD</name>
<organism evidence="1">
    <name type="scientific">uncultured Caudovirales phage</name>
    <dbReference type="NCBI Taxonomy" id="2100421"/>
    <lineage>
        <taxon>Viruses</taxon>
        <taxon>Duplodnaviria</taxon>
        <taxon>Heunggongvirae</taxon>
        <taxon>Uroviricota</taxon>
        <taxon>Caudoviricetes</taxon>
        <taxon>Peduoviridae</taxon>
        <taxon>Maltschvirus</taxon>
        <taxon>Maltschvirus maltsch</taxon>
    </lineage>
</organism>
<accession>A0A6J5MJX7</accession>
<reference evidence="1" key="1">
    <citation type="submission" date="2020-04" db="EMBL/GenBank/DDBJ databases">
        <authorList>
            <person name="Chiriac C."/>
            <person name="Salcher M."/>
            <person name="Ghai R."/>
            <person name="Kavagutti S V."/>
        </authorList>
    </citation>
    <scope>NUCLEOTIDE SEQUENCE</scope>
</reference>
<sequence length="183" mass="20645">MNTKREWITQKNPDAMLWDGLDAAIIGIAERCGQPPTAVYDREQAIAILAKEMTEEDAEEYFDFNVACAYIGALTPFVMDRIPMHELHARDYLARLRDLPHPSLLDVDEAIAQIIALRAEVERLRTAVTVWSAADAEWMTIDVPTRTALNTLRDADKALRDAVGLPSPRTYDDPTEWFDGVTE</sequence>
<dbReference type="EMBL" id="LR796472">
    <property type="protein sequence ID" value="CAB4146868.1"/>
    <property type="molecule type" value="Genomic_DNA"/>
</dbReference>
<proteinExistence type="predicted"/>
<gene>
    <name evidence="1" type="ORF">UFOVP496_50</name>
</gene>